<evidence type="ECO:0000313" key="4">
    <source>
        <dbReference type="Proteomes" id="UP000076798"/>
    </source>
</evidence>
<organism evidence="3 4">
    <name type="scientific">Sistotremastrum suecicum HHB10207 ss-3</name>
    <dbReference type="NCBI Taxonomy" id="1314776"/>
    <lineage>
        <taxon>Eukaryota</taxon>
        <taxon>Fungi</taxon>
        <taxon>Dikarya</taxon>
        <taxon>Basidiomycota</taxon>
        <taxon>Agaricomycotina</taxon>
        <taxon>Agaricomycetes</taxon>
        <taxon>Sistotremastrales</taxon>
        <taxon>Sistotremastraceae</taxon>
        <taxon>Sistotremastrum</taxon>
    </lineage>
</organism>
<proteinExistence type="predicted"/>
<dbReference type="AlphaFoldDB" id="A0A166I735"/>
<protein>
    <recommendedName>
        <fullName evidence="5">Brain protein I3</fullName>
    </recommendedName>
</protein>
<evidence type="ECO:0000313" key="3">
    <source>
        <dbReference type="EMBL" id="KZT43468.1"/>
    </source>
</evidence>
<sequence>MQPKDNHDHDHPPSYDVATSEVGATSPPINNVDAKSPPKQAPVDPSEAPAGQSYTPPPGPPTMPVVNSPHPSMPFATVYYYVHPVTGERISSLLPPDHPEMVCLQQGGHVPHTRFGILGVLAAIIWFPLGIGLCLLDRRVRCERCGYMIEDGCY</sequence>
<gene>
    <name evidence="3" type="ORF">SISSUDRAFT_1039882</name>
</gene>
<reference evidence="3 4" key="1">
    <citation type="journal article" date="2016" name="Mol. Biol. Evol.">
        <title>Comparative Genomics of Early-Diverging Mushroom-Forming Fungi Provides Insights into the Origins of Lignocellulose Decay Capabilities.</title>
        <authorList>
            <person name="Nagy L.G."/>
            <person name="Riley R."/>
            <person name="Tritt A."/>
            <person name="Adam C."/>
            <person name="Daum C."/>
            <person name="Floudas D."/>
            <person name="Sun H."/>
            <person name="Yadav J.S."/>
            <person name="Pangilinan J."/>
            <person name="Larsson K.H."/>
            <person name="Matsuura K."/>
            <person name="Barry K."/>
            <person name="Labutti K."/>
            <person name="Kuo R."/>
            <person name="Ohm R.A."/>
            <person name="Bhattacharya S.S."/>
            <person name="Shirouzu T."/>
            <person name="Yoshinaga Y."/>
            <person name="Martin F.M."/>
            <person name="Grigoriev I.V."/>
            <person name="Hibbett D.S."/>
        </authorList>
    </citation>
    <scope>NUCLEOTIDE SEQUENCE [LARGE SCALE GENOMIC DNA]</scope>
    <source>
        <strain evidence="3 4">HHB10207 ss-3</strain>
    </source>
</reference>
<dbReference type="Pfam" id="PF10164">
    <property type="entry name" value="BRI3"/>
    <property type="match status" value="1"/>
</dbReference>
<evidence type="ECO:0000256" key="2">
    <source>
        <dbReference type="SAM" id="Phobius"/>
    </source>
</evidence>
<name>A0A166I735_9AGAM</name>
<dbReference type="Proteomes" id="UP000076798">
    <property type="component" value="Unassembled WGS sequence"/>
</dbReference>
<accession>A0A166I735</accession>
<feature type="compositionally biased region" description="Basic and acidic residues" evidence="1">
    <location>
        <begin position="1"/>
        <end position="13"/>
    </location>
</feature>
<dbReference type="EMBL" id="KV428007">
    <property type="protein sequence ID" value="KZT43468.1"/>
    <property type="molecule type" value="Genomic_DNA"/>
</dbReference>
<keyword evidence="2" id="KW-0812">Transmembrane</keyword>
<feature type="region of interest" description="Disordered" evidence="1">
    <location>
        <begin position="1"/>
        <end position="67"/>
    </location>
</feature>
<dbReference type="OrthoDB" id="2564984at2759"/>
<keyword evidence="4" id="KW-1185">Reference proteome</keyword>
<keyword evidence="2" id="KW-0472">Membrane</keyword>
<evidence type="ECO:0008006" key="5">
    <source>
        <dbReference type="Google" id="ProtNLM"/>
    </source>
</evidence>
<dbReference type="InterPro" id="IPR019317">
    <property type="entry name" value="BRI3"/>
</dbReference>
<keyword evidence="2" id="KW-1133">Transmembrane helix</keyword>
<evidence type="ECO:0000256" key="1">
    <source>
        <dbReference type="SAM" id="MobiDB-lite"/>
    </source>
</evidence>
<feature type="transmembrane region" description="Helical" evidence="2">
    <location>
        <begin position="115"/>
        <end position="136"/>
    </location>
</feature>